<dbReference type="Proteomes" id="UP000217265">
    <property type="component" value="Chromosome"/>
</dbReference>
<keyword evidence="3" id="KW-0378">Hydrolase</keyword>
<gene>
    <name evidence="3" type="ORF">CMV30_00755</name>
</gene>
<dbReference type="KEGG" id="vbh:CMV30_00755"/>
<dbReference type="EMBL" id="CP023344">
    <property type="protein sequence ID" value="ATC62616.1"/>
    <property type="molecule type" value="Genomic_DNA"/>
</dbReference>
<dbReference type="GO" id="GO:0016787">
    <property type="term" value="F:hydrolase activity"/>
    <property type="evidence" value="ECO:0007669"/>
    <property type="project" value="UniProtKB-KW"/>
</dbReference>
<keyword evidence="4" id="KW-1185">Reference proteome</keyword>
<evidence type="ECO:0000313" key="3">
    <source>
        <dbReference type="EMBL" id="ATC62616.1"/>
    </source>
</evidence>
<dbReference type="RefSeq" id="WP_096054251.1">
    <property type="nucleotide sequence ID" value="NZ_CP023344.1"/>
</dbReference>
<accession>A0A290Q8Q9</accession>
<organism evidence="3 4">
    <name type="scientific">Nibricoccus aquaticus</name>
    <dbReference type="NCBI Taxonomy" id="2576891"/>
    <lineage>
        <taxon>Bacteria</taxon>
        <taxon>Pseudomonadati</taxon>
        <taxon>Verrucomicrobiota</taxon>
        <taxon>Opitutia</taxon>
        <taxon>Opitutales</taxon>
        <taxon>Opitutaceae</taxon>
        <taxon>Nibricoccus</taxon>
    </lineage>
</organism>
<evidence type="ECO:0000256" key="1">
    <source>
        <dbReference type="SAM" id="SignalP"/>
    </source>
</evidence>
<reference evidence="3 4" key="1">
    <citation type="submission" date="2017-09" db="EMBL/GenBank/DDBJ databases">
        <title>Complete genome sequence of Verrucomicrobial strain HZ-65, isolated from freshwater.</title>
        <authorList>
            <person name="Choi A."/>
        </authorList>
    </citation>
    <scope>NUCLEOTIDE SEQUENCE [LARGE SCALE GENOMIC DNA]</scope>
    <source>
        <strain evidence="3 4">HZ-65</strain>
    </source>
</reference>
<proteinExistence type="predicted"/>
<dbReference type="AlphaFoldDB" id="A0A290Q8Q9"/>
<dbReference type="Gene3D" id="2.60.120.560">
    <property type="entry name" value="Exo-inulinase, domain 1"/>
    <property type="match status" value="1"/>
</dbReference>
<dbReference type="InterPro" id="IPR010496">
    <property type="entry name" value="AL/BT2_dom"/>
</dbReference>
<dbReference type="Pfam" id="PF06439">
    <property type="entry name" value="3keto-disac_hyd"/>
    <property type="match status" value="1"/>
</dbReference>
<dbReference type="OrthoDB" id="176168at2"/>
<evidence type="ECO:0000313" key="4">
    <source>
        <dbReference type="Proteomes" id="UP000217265"/>
    </source>
</evidence>
<feature type="domain" description="3-keto-alpha-glucoside-1,2-lyase/3-keto-2-hydroxy-glucal hydratase" evidence="2">
    <location>
        <begin position="48"/>
        <end position="255"/>
    </location>
</feature>
<protein>
    <submittedName>
        <fullName evidence="3">Glycosyl hydrolase</fullName>
    </submittedName>
</protein>
<feature type="signal peptide" evidence="1">
    <location>
        <begin position="1"/>
        <end position="19"/>
    </location>
</feature>
<name>A0A290Q8Q9_9BACT</name>
<feature type="chain" id="PRO_5012448521" evidence="1">
    <location>
        <begin position="20"/>
        <end position="257"/>
    </location>
</feature>
<evidence type="ECO:0000259" key="2">
    <source>
        <dbReference type="Pfam" id="PF06439"/>
    </source>
</evidence>
<sequence length="257" mass="28251">MKRFLSCVFSLLVIGGAGVQTTTGTETVPAYVPKQSDRPAPMEGDEPGFEAIFDGKSLTGWAGDLTYWRVEAGTMIGEITEQTRLKSNTFILWQGGRPKDFELRLEFRITESGNSGINYRSSVVPDKVTPTNAFAMRGYQFDLDGKNRYTGSNYEEKGRLFLGVRGSVSRVVGTRPPIVIGRIGEDAELAKVITPGWNSVHLIARGNTLTHMLNGQVMCVVIDDDTAGPAQDGQIGMQVHTGPPMKVEYRNIRLKTF</sequence>
<keyword evidence="1" id="KW-0732">Signal</keyword>